<evidence type="ECO:0000313" key="2">
    <source>
        <dbReference type="Proteomes" id="UP001168877"/>
    </source>
</evidence>
<gene>
    <name evidence="1" type="ORF">LWI29_019612</name>
</gene>
<proteinExistence type="predicted"/>
<keyword evidence="2" id="KW-1185">Reference proteome</keyword>
<sequence>MRSIGRDEIKKERKMRSIVFDDPPLEFSGLFDDDRREKWQEVDDIDDCNMECANDIVKYATKVNSQHVYSFLVGLDPQLNGVRGRVLATKPLPNIQAIYAMVCAEANCQDAMLGGKIGEVVVMASQKTPTSKKDRKCTLHNGIGYTVDACY</sequence>
<comment type="caution">
    <text evidence="1">The sequence shown here is derived from an EMBL/GenBank/DDBJ whole genome shotgun (WGS) entry which is preliminary data.</text>
</comment>
<dbReference type="Proteomes" id="UP001168877">
    <property type="component" value="Unassembled WGS sequence"/>
</dbReference>
<name>A0AA39SY04_ACESA</name>
<organism evidence="1 2">
    <name type="scientific">Acer saccharum</name>
    <name type="common">Sugar maple</name>
    <dbReference type="NCBI Taxonomy" id="4024"/>
    <lineage>
        <taxon>Eukaryota</taxon>
        <taxon>Viridiplantae</taxon>
        <taxon>Streptophyta</taxon>
        <taxon>Embryophyta</taxon>
        <taxon>Tracheophyta</taxon>
        <taxon>Spermatophyta</taxon>
        <taxon>Magnoliopsida</taxon>
        <taxon>eudicotyledons</taxon>
        <taxon>Gunneridae</taxon>
        <taxon>Pentapetalae</taxon>
        <taxon>rosids</taxon>
        <taxon>malvids</taxon>
        <taxon>Sapindales</taxon>
        <taxon>Sapindaceae</taxon>
        <taxon>Hippocastanoideae</taxon>
        <taxon>Acereae</taxon>
        <taxon>Acer</taxon>
    </lineage>
</organism>
<reference evidence="1" key="1">
    <citation type="journal article" date="2022" name="Plant J.">
        <title>Strategies of tolerance reflected in two North American maple genomes.</title>
        <authorList>
            <person name="McEvoy S.L."/>
            <person name="Sezen U.U."/>
            <person name="Trouern-Trend A."/>
            <person name="McMahon S.M."/>
            <person name="Schaberg P.G."/>
            <person name="Yang J."/>
            <person name="Wegrzyn J.L."/>
            <person name="Swenson N.G."/>
        </authorList>
    </citation>
    <scope>NUCLEOTIDE SEQUENCE</scope>
    <source>
        <strain evidence="1">NS2018</strain>
    </source>
</reference>
<accession>A0AA39SY04</accession>
<protein>
    <submittedName>
        <fullName evidence="1">Uncharacterized protein</fullName>
    </submittedName>
</protein>
<evidence type="ECO:0000313" key="1">
    <source>
        <dbReference type="EMBL" id="KAK0600921.1"/>
    </source>
</evidence>
<dbReference type="PANTHER" id="PTHR34222:SF43">
    <property type="entry name" value="RETROTRANSPOSON GAG DOMAIN-CONTAINING PROTEIN"/>
    <property type="match status" value="1"/>
</dbReference>
<reference evidence="1" key="2">
    <citation type="submission" date="2023-06" db="EMBL/GenBank/DDBJ databases">
        <authorList>
            <person name="Swenson N.G."/>
            <person name="Wegrzyn J.L."/>
            <person name="Mcevoy S.L."/>
        </authorList>
    </citation>
    <scope>NUCLEOTIDE SEQUENCE</scope>
    <source>
        <strain evidence="1">NS2018</strain>
        <tissue evidence="1">Leaf</tissue>
    </source>
</reference>
<dbReference type="AlphaFoldDB" id="A0AA39SY04"/>
<dbReference type="PANTHER" id="PTHR34222">
    <property type="entry name" value="GAG_PRE-INTEGRS DOMAIN-CONTAINING PROTEIN"/>
    <property type="match status" value="1"/>
</dbReference>
<dbReference type="EMBL" id="JAUESC010000003">
    <property type="protein sequence ID" value="KAK0600921.1"/>
    <property type="molecule type" value="Genomic_DNA"/>
</dbReference>